<dbReference type="EC" id="2.7.7.7" evidence="2"/>
<evidence type="ECO:0000256" key="5">
    <source>
        <dbReference type="ARBA" id="ARBA00022705"/>
    </source>
</evidence>
<keyword evidence="4" id="KW-0548">Nucleotidyltransferase</keyword>
<dbReference type="Proteomes" id="UP001152795">
    <property type="component" value="Unassembled WGS sequence"/>
</dbReference>
<comment type="caution">
    <text evidence="10">The sequence shown here is derived from an EMBL/GenBank/DDBJ whole genome shotgun (WGS) entry which is preliminary data.</text>
</comment>
<keyword evidence="5" id="KW-0235">DNA replication</keyword>
<evidence type="ECO:0000259" key="9">
    <source>
        <dbReference type="Pfam" id="PF03175"/>
    </source>
</evidence>
<keyword evidence="11" id="KW-1185">Reference proteome</keyword>
<evidence type="ECO:0000256" key="4">
    <source>
        <dbReference type="ARBA" id="ARBA00022695"/>
    </source>
</evidence>
<dbReference type="PANTHER" id="PTHR33568:SF3">
    <property type="entry name" value="DNA-DIRECTED DNA POLYMERASE"/>
    <property type="match status" value="1"/>
</dbReference>
<dbReference type="GO" id="GO:0006260">
    <property type="term" value="P:DNA replication"/>
    <property type="evidence" value="ECO:0007669"/>
    <property type="project" value="UniProtKB-KW"/>
</dbReference>
<sequence length="503" mass="59045">MTKITSKKATKHQCDKIFCTHCCKIKTKEHECFMKICKIPKNPKLPTLYFFDFETRVDENGYMVPFYCVIQKVCSKCDEIGFIKNKEGFTPHTDNIHCDTSVKCVPCCGYRQYVFEKNNGDIVQDLVDFMFEQSEDSTWIAHNGGRFDTVFLLRELLVKRKIIPKVIMNGNKIMCLEIETHKLRIIDSFLFLSMRLSKFPEALGIQDLTKGYHPYHFTNLDYVGPMVGLEYFDPPPEGTKERDKFDSWYNVQKTKTYVFREAIYYYCRLDVDILRQGCIIFARLIKEITGIFPFYDHTCHTVAGLALKIYRSNFLKADVIGQIPPTGYGADVNQSAIALCWLRDIELQLESEDKHLSSKLSGEGEQSILGRYGFCTENATIYQFHGCFYHGCEKCYESDSYNKVNKEKFYTLREKTRRTTLLFRSNGFKVIEKWECDYVQEKRYTYNMLNQLRHSDFFTHLTLNPRDALFGGRTSPAKLYHESLIEKTRYYDYTSLYPYVQKK</sequence>
<keyword evidence="6" id="KW-0239">DNA-directed DNA polymerase</keyword>
<organism evidence="10 11">
    <name type="scientific">Paramuricea clavata</name>
    <name type="common">Red gorgonian</name>
    <name type="synonym">Violescent sea-whip</name>
    <dbReference type="NCBI Taxonomy" id="317549"/>
    <lineage>
        <taxon>Eukaryota</taxon>
        <taxon>Metazoa</taxon>
        <taxon>Cnidaria</taxon>
        <taxon>Anthozoa</taxon>
        <taxon>Octocorallia</taxon>
        <taxon>Malacalcyonacea</taxon>
        <taxon>Plexauridae</taxon>
        <taxon>Paramuricea</taxon>
    </lineage>
</organism>
<proteinExistence type="inferred from homology"/>
<evidence type="ECO:0000256" key="3">
    <source>
        <dbReference type="ARBA" id="ARBA00022679"/>
    </source>
</evidence>
<dbReference type="OrthoDB" id="10053808at2759"/>
<dbReference type="Pfam" id="PF03175">
    <property type="entry name" value="DNA_pol_B_2"/>
    <property type="match status" value="1"/>
</dbReference>
<dbReference type="Gene3D" id="3.30.420.10">
    <property type="entry name" value="Ribonuclease H-like superfamily/Ribonuclease H"/>
    <property type="match status" value="1"/>
</dbReference>
<feature type="domain" description="DNA-directed DNA polymerase family B mitochondria/virus" evidence="9">
    <location>
        <begin position="137"/>
        <end position="318"/>
    </location>
</feature>
<dbReference type="GO" id="GO:0003887">
    <property type="term" value="F:DNA-directed DNA polymerase activity"/>
    <property type="evidence" value="ECO:0007669"/>
    <property type="project" value="UniProtKB-KW"/>
</dbReference>
<dbReference type="Gene3D" id="3.40.960.10">
    <property type="entry name" value="VSR Endonuclease"/>
    <property type="match status" value="1"/>
</dbReference>
<evidence type="ECO:0000313" key="11">
    <source>
        <dbReference type="Proteomes" id="UP001152795"/>
    </source>
</evidence>
<dbReference type="GO" id="GO:0000166">
    <property type="term" value="F:nucleotide binding"/>
    <property type="evidence" value="ECO:0007669"/>
    <property type="project" value="InterPro"/>
</dbReference>
<comment type="catalytic activity">
    <reaction evidence="8">
        <text>DNA(n) + a 2'-deoxyribonucleoside 5'-triphosphate = DNA(n+1) + diphosphate</text>
        <dbReference type="Rhea" id="RHEA:22508"/>
        <dbReference type="Rhea" id="RHEA-COMP:17339"/>
        <dbReference type="Rhea" id="RHEA-COMP:17340"/>
        <dbReference type="ChEBI" id="CHEBI:33019"/>
        <dbReference type="ChEBI" id="CHEBI:61560"/>
        <dbReference type="ChEBI" id="CHEBI:173112"/>
        <dbReference type="EC" id="2.7.7.7"/>
    </reaction>
</comment>
<evidence type="ECO:0000256" key="6">
    <source>
        <dbReference type="ARBA" id="ARBA00022932"/>
    </source>
</evidence>
<dbReference type="PANTHER" id="PTHR33568">
    <property type="entry name" value="DNA POLYMERASE"/>
    <property type="match status" value="1"/>
</dbReference>
<keyword evidence="3" id="KW-0808">Transferase</keyword>
<evidence type="ECO:0000256" key="8">
    <source>
        <dbReference type="ARBA" id="ARBA00049244"/>
    </source>
</evidence>
<evidence type="ECO:0000256" key="1">
    <source>
        <dbReference type="ARBA" id="ARBA00005755"/>
    </source>
</evidence>
<dbReference type="SUPFAM" id="SSF56672">
    <property type="entry name" value="DNA/RNA polymerases"/>
    <property type="match status" value="1"/>
</dbReference>
<evidence type="ECO:0000313" key="10">
    <source>
        <dbReference type="EMBL" id="CAB3979926.1"/>
    </source>
</evidence>
<keyword evidence="7" id="KW-0238">DNA-binding</keyword>
<dbReference type="InterPro" id="IPR004868">
    <property type="entry name" value="DNA-dir_DNA_pol_B_mt/vir"/>
</dbReference>
<reference evidence="10" key="1">
    <citation type="submission" date="2020-04" db="EMBL/GenBank/DDBJ databases">
        <authorList>
            <person name="Alioto T."/>
            <person name="Alioto T."/>
            <person name="Gomez Garrido J."/>
        </authorList>
    </citation>
    <scope>NUCLEOTIDE SEQUENCE</scope>
    <source>
        <strain evidence="10">A484AB</strain>
    </source>
</reference>
<dbReference type="InterPro" id="IPR043502">
    <property type="entry name" value="DNA/RNA_pol_sf"/>
</dbReference>
<evidence type="ECO:0000256" key="7">
    <source>
        <dbReference type="ARBA" id="ARBA00023125"/>
    </source>
</evidence>
<dbReference type="AlphaFoldDB" id="A0A6S7FVV0"/>
<accession>A0A6S7FVV0</accession>
<name>A0A6S7FVV0_PARCT</name>
<evidence type="ECO:0000256" key="2">
    <source>
        <dbReference type="ARBA" id="ARBA00012417"/>
    </source>
</evidence>
<gene>
    <name evidence="10" type="ORF">PACLA_8A027269</name>
</gene>
<protein>
    <recommendedName>
        <fullName evidence="2">DNA-directed DNA polymerase</fullName>
        <ecNumber evidence="2">2.7.7.7</ecNumber>
    </recommendedName>
</protein>
<dbReference type="EMBL" id="CACRXK020000242">
    <property type="protein sequence ID" value="CAB3979926.1"/>
    <property type="molecule type" value="Genomic_DNA"/>
</dbReference>
<dbReference type="InterPro" id="IPR036397">
    <property type="entry name" value="RNaseH_sf"/>
</dbReference>
<dbReference type="GO" id="GO:0003677">
    <property type="term" value="F:DNA binding"/>
    <property type="evidence" value="ECO:0007669"/>
    <property type="project" value="UniProtKB-KW"/>
</dbReference>
<dbReference type="InterPro" id="IPR012337">
    <property type="entry name" value="RNaseH-like_sf"/>
</dbReference>
<comment type="similarity">
    <text evidence="1">Belongs to the DNA polymerase type-B family.</text>
</comment>
<dbReference type="SUPFAM" id="SSF53098">
    <property type="entry name" value="Ribonuclease H-like"/>
    <property type="match status" value="1"/>
</dbReference>